<proteinExistence type="predicted"/>
<dbReference type="EMBL" id="FOAB01000006">
    <property type="protein sequence ID" value="SEL81840.1"/>
    <property type="molecule type" value="Genomic_DNA"/>
</dbReference>
<evidence type="ECO:0000313" key="3">
    <source>
        <dbReference type="Proteomes" id="UP000198521"/>
    </source>
</evidence>
<name>A0A1H7TAF4_AQUAM</name>
<evidence type="ECO:0000313" key="2">
    <source>
        <dbReference type="EMBL" id="SEL81840.1"/>
    </source>
</evidence>
<gene>
    <name evidence="2" type="ORF">SAMN04487910_3350</name>
</gene>
<dbReference type="InterPro" id="IPR055575">
    <property type="entry name" value="DUF7151"/>
</dbReference>
<organism evidence="2 3">
    <name type="scientific">Aquimarina amphilecti</name>
    <dbReference type="NCBI Taxonomy" id="1038014"/>
    <lineage>
        <taxon>Bacteria</taxon>
        <taxon>Pseudomonadati</taxon>
        <taxon>Bacteroidota</taxon>
        <taxon>Flavobacteriia</taxon>
        <taxon>Flavobacteriales</taxon>
        <taxon>Flavobacteriaceae</taxon>
        <taxon>Aquimarina</taxon>
    </lineage>
</organism>
<dbReference type="STRING" id="1038014.SAMN04487910_3350"/>
<evidence type="ECO:0000259" key="1">
    <source>
        <dbReference type="Pfam" id="PF23657"/>
    </source>
</evidence>
<reference evidence="2 3" key="1">
    <citation type="submission" date="2016-10" db="EMBL/GenBank/DDBJ databases">
        <authorList>
            <person name="de Groot N.N."/>
        </authorList>
    </citation>
    <scope>NUCLEOTIDE SEQUENCE [LARGE SCALE GENOMIC DNA]</scope>
    <source>
        <strain evidence="2 3">DSM 25232</strain>
    </source>
</reference>
<accession>A0A1H7TAF4</accession>
<keyword evidence="3" id="KW-1185">Reference proteome</keyword>
<sequence>MKNIIKLSFLFISVLILSGCEPEDGENGVSGLNSLTVFSKEDSGSNCQYGGIKIELGLDVNSNFVLETNEIETTKFVCGGIDDPISKETRIILHNNNGGASGTSGNYINTYPAIIKFDKRNWSKLRSVVYTASIKSDNSNNSAIVELYDATNFRTISNSVLATRNTEYENVISNNLVESLPEEEINIYLRLRSENNTGDNVWISNKSELIIKQEN</sequence>
<dbReference type="RefSeq" id="WP_027395504.1">
    <property type="nucleotide sequence ID" value="NZ_FOAB01000006.1"/>
</dbReference>
<dbReference type="OrthoDB" id="676424at2"/>
<feature type="domain" description="DUF7151" evidence="1">
    <location>
        <begin position="33"/>
        <end position="78"/>
    </location>
</feature>
<dbReference type="Pfam" id="PF23657">
    <property type="entry name" value="DUF7151"/>
    <property type="match status" value="1"/>
</dbReference>
<dbReference type="AlphaFoldDB" id="A0A1H7TAF4"/>
<dbReference type="PROSITE" id="PS51257">
    <property type="entry name" value="PROKAR_LIPOPROTEIN"/>
    <property type="match status" value="1"/>
</dbReference>
<protein>
    <recommendedName>
        <fullName evidence="1">DUF7151 domain-containing protein</fullName>
    </recommendedName>
</protein>
<dbReference type="Proteomes" id="UP000198521">
    <property type="component" value="Unassembled WGS sequence"/>
</dbReference>